<proteinExistence type="predicted"/>
<dbReference type="NCBIfam" id="NF007702">
    <property type="entry name" value="PRK10387.1"/>
    <property type="match status" value="1"/>
</dbReference>
<dbReference type="EMBL" id="CAADJA010000002">
    <property type="protein sequence ID" value="VFS48089.1"/>
    <property type="molecule type" value="Genomic_DNA"/>
</dbReference>
<dbReference type="InterPro" id="IPR050983">
    <property type="entry name" value="GST_Omega/HSP26"/>
</dbReference>
<dbReference type="PANTHER" id="PTHR43968:SF6">
    <property type="entry name" value="GLUTATHIONE S-TRANSFERASE OMEGA"/>
    <property type="match status" value="1"/>
</dbReference>
<evidence type="ECO:0000313" key="5">
    <source>
        <dbReference type="Proteomes" id="UP000373449"/>
    </source>
</evidence>
<dbReference type="InterPro" id="IPR036282">
    <property type="entry name" value="Glutathione-S-Trfase_C_sf"/>
</dbReference>
<dbReference type="SFLD" id="SFLDG01204">
    <property type="entry name" value="Grx2-like.1"/>
    <property type="match status" value="1"/>
</dbReference>
<evidence type="ECO:0000313" key="3">
    <source>
        <dbReference type="EMBL" id="VFS48089.1"/>
    </source>
</evidence>
<dbReference type="InterPro" id="IPR040079">
    <property type="entry name" value="Glutathione_S-Trfase"/>
</dbReference>
<dbReference type="STRING" id="1111728.GCA_000427805_00609"/>
<dbReference type="SUPFAM" id="SSF52833">
    <property type="entry name" value="Thioredoxin-like"/>
    <property type="match status" value="1"/>
</dbReference>
<dbReference type="InterPro" id="IPR007494">
    <property type="entry name" value="Glutaredoxin2_C"/>
</dbReference>
<dbReference type="PROSITE" id="PS50404">
    <property type="entry name" value="GST_NTER"/>
    <property type="match status" value="1"/>
</dbReference>
<dbReference type="NCBIfam" id="TIGR02182">
    <property type="entry name" value="GRXB"/>
    <property type="match status" value="1"/>
</dbReference>
<dbReference type="SFLD" id="SFLDS00019">
    <property type="entry name" value="Glutathione_Transferase_(cytos"/>
    <property type="match status" value="1"/>
</dbReference>
<dbReference type="CDD" id="cd03199">
    <property type="entry name" value="GST_C_GRX2"/>
    <property type="match status" value="1"/>
</dbReference>
<evidence type="ECO:0000259" key="1">
    <source>
        <dbReference type="PROSITE" id="PS50404"/>
    </source>
</evidence>
<dbReference type="PANTHER" id="PTHR43968">
    <property type="match status" value="1"/>
</dbReference>
<dbReference type="Gene3D" id="3.40.30.10">
    <property type="entry name" value="Glutaredoxin"/>
    <property type="match status" value="1"/>
</dbReference>
<dbReference type="InterPro" id="IPR036249">
    <property type="entry name" value="Thioredoxin-like_sf"/>
</dbReference>
<dbReference type="InterPro" id="IPR011767">
    <property type="entry name" value="GLR_AS"/>
</dbReference>
<dbReference type="EMBL" id="PDDX01000001">
    <property type="protein sequence ID" value="PHI29705.1"/>
    <property type="molecule type" value="Genomic_DNA"/>
</dbReference>
<dbReference type="PROSITE" id="PS00195">
    <property type="entry name" value="GLUTAREDOXIN_1"/>
    <property type="match status" value="1"/>
</dbReference>
<dbReference type="RefSeq" id="WP_029093209.1">
    <property type="nucleotide sequence ID" value="NZ_BRLG01000034.1"/>
</dbReference>
<gene>
    <name evidence="2" type="primary">grxB</name>
    <name evidence="2" type="ORF">CRN84_10340</name>
    <name evidence="3" type="ORF">NCTC12282_03002</name>
</gene>
<dbReference type="GO" id="GO:0005829">
    <property type="term" value="C:cytosol"/>
    <property type="evidence" value="ECO:0007669"/>
    <property type="project" value="InterPro"/>
</dbReference>
<dbReference type="InterPro" id="IPR004045">
    <property type="entry name" value="Glutathione_S-Trfase_N"/>
</dbReference>
<dbReference type="Proteomes" id="UP000373449">
    <property type="component" value="Unassembled WGS sequence"/>
</dbReference>
<name>A0A2C6DMP0_9GAMM</name>
<dbReference type="Pfam" id="PF04399">
    <property type="entry name" value="Glutaredoxin2_C"/>
    <property type="match status" value="1"/>
</dbReference>
<dbReference type="CDD" id="cd03037">
    <property type="entry name" value="GST_N_GRX2"/>
    <property type="match status" value="1"/>
</dbReference>
<dbReference type="Proteomes" id="UP000224974">
    <property type="component" value="Unassembled WGS sequence"/>
</dbReference>
<dbReference type="AlphaFoldDB" id="A0A2C6DMP0"/>
<dbReference type="SUPFAM" id="SSF47616">
    <property type="entry name" value="GST C-terminal domain-like"/>
    <property type="match status" value="1"/>
</dbReference>
<evidence type="ECO:0000313" key="2">
    <source>
        <dbReference type="EMBL" id="PHI29705.1"/>
    </source>
</evidence>
<dbReference type="SFLD" id="SFLDG01183">
    <property type="entry name" value="Grx2-like"/>
    <property type="match status" value="1"/>
</dbReference>
<reference evidence="2" key="2">
    <citation type="submission" date="2017-09" db="EMBL/GenBank/DDBJ databases">
        <title>FDA dAtabase for Regulatory Grade micrObial Sequences (FDA-ARGOS): Supporting development and validation of Infectious Disease Dx tests.</title>
        <authorList>
            <person name="Minogue T."/>
            <person name="Wolcott M."/>
            <person name="Wasieloski L."/>
            <person name="Aguilar W."/>
            <person name="Moore D."/>
            <person name="Tallon L.J."/>
            <person name="Sadzewicz L."/>
            <person name="Ott S."/>
            <person name="Zhao X."/>
            <person name="Nagaraj S."/>
            <person name="Vavikolanu K."/>
            <person name="Aluvathingal J."/>
            <person name="Nadendla S."/>
            <person name="Sichtig H."/>
        </authorList>
    </citation>
    <scope>NUCLEOTIDE SEQUENCE</scope>
    <source>
        <strain evidence="2">FDAARGOS_387</strain>
    </source>
</reference>
<dbReference type="SMR" id="A0A2C6DMP0"/>
<dbReference type="OrthoDB" id="5291571at2"/>
<evidence type="ECO:0000313" key="4">
    <source>
        <dbReference type="Proteomes" id="UP000224974"/>
    </source>
</evidence>
<protein>
    <submittedName>
        <fullName evidence="2 3">Glutaredoxin-2</fullName>
    </submittedName>
</protein>
<keyword evidence="4" id="KW-1185">Reference proteome</keyword>
<organism evidence="2 4">
    <name type="scientific">Budvicia aquatica</name>
    <dbReference type="NCBI Taxonomy" id="82979"/>
    <lineage>
        <taxon>Bacteria</taxon>
        <taxon>Pseudomonadati</taxon>
        <taxon>Pseudomonadota</taxon>
        <taxon>Gammaproteobacteria</taxon>
        <taxon>Enterobacterales</taxon>
        <taxon>Budviciaceae</taxon>
        <taxon>Budvicia</taxon>
    </lineage>
</organism>
<reference evidence="4" key="1">
    <citation type="submission" date="2017-09" db="EMBL/GenBank/DDBJ databases">
        <title>FDA dAtabase for Regulatory Grade micrObial Sequences (FDA-ARGOS): Supporting development and validation of Infectious Disease Dx tests.</title>
        <authorList>
            <person name="Minogue T."/>
            <person name="Wolcott M."/>
            <person name="Wasieloski L."/>
            <person name="Aguilar W."/>
            <person name="Moore D."/>
            <person name="Tallon L."/>
            <person name="Sadzewicz L."/>
            <person name="Ott S."/>
            <person name="Zhao X."/>
            <person name="Nagaraj S."/>
            <person name="Vavikolanu K."/>
            <person name="Aluvathingal J."/>
            <person name="Nadendla S."/>
            <person name="Sichtig H."/>
        </authorList>
    </citation>
    <scope>NUCLEOTIDE SEQUENCE [LARGE SCALE GENOMIC DNA]</scope>
    <source>
        <strain evidence="4">FDAARGOS_387</strain>
    </source>
</reference>
<reference evidence="3 5" key="3">
    <citation type="submission" date="2019-03" db="EMBL/GenBank/DDBJ databases">
        <authorList>
            <consortium name="Pathogen Informatics"/>
        </authorList>
    </citation>
    <scope>NUCLEOTIDE SEQUENCE [LARGE SCALE GENOMIC DNA]</scope>
    <source>
        <strain evidence="3 5">NCTC12282</strain>
    </source>
</reference>
<dbReference type="Gene3D" id="1.20.1050.10">
    <property type="match status" value="1"/>
</dbReference>
<dbReference type="InterPro" id="IPR011901">
    <property type="entry name" value="Grx2"/>
</dbReference>
<feature type="domain" description="GST N-terminal" evidence="1">
    <location>
        <begin position="1"/>
        <end position="77"/>
    </location>
</feature>
<dbReference type="Pfam" id="PF13417">
    <property type="entry name" value="GST_N_3"/>
    <property type="match status" value="1"/>
</dbReference>
<accession>A0A2C6DMP0</accession>
<sequence>MKLYVYDHCPYCVKARMIFGLKKIPFELITLLNDDEATPIKMIGQKMAPILQKDDGSYMPESMDIVHYVDDKFGEPVLSGKTNPAIADCLKSISEYLSKLLLPRFAQADFCEFKTPSSREYFINKKQAIVGNFAQLLQQTPELIKRLEQDLAILDKLIQSPEACNGQLSVDDIHLFPTLRGISIIKGVAYPPKVDAYRKAMSHLCGVNLLDNIAR</sequence>